<evidence type="ECO:0000313" key="5">
    <source>
        <dbReference type="Proteomes" id="UP000054007"/>
    </source>
</evidence>
<evidence type="ECO:0000313" key="4">
    <source>
        <dbReference type="EMBL" id="KIY67565.1"/>
    </source>
</evidence>
<dbReference type="EMBL" id="KN880523">
    <property type="protein sequence ID" value="KIY67565.1"/>
    <property type="molecule type" value="Genomic_DNA"/>
</dbReference>
<keyword evidence="2" id="KW-0521">NADP</keyword>
<dbReference type="PROSITE" id="PS00061">
    <property type="entry name" value="ADH_SHORT"/>
    <property type="match status" value="1"/>
</dbReference>
<evidence type="ECO:0000256" key="1">
    <source>
        <dbReference type="ARBA" id="ARBA00006484"/>
    </source>
</evidence>
<dbReference type="FunFam" id="3.40.50.720:FF:000245">
    <property type="entry name" value="Short chain dehydrogenase, putative"/>
    <property type="match status" value="1"/>
</dbReference>
<dbReference type="InterPro" id="IPR020904">
    <property type="entry name" value="Sc_DH/Rdtase_CS"/>
</dbReference>
<dbReference type="PRINTS" id="PR00081">
    <property type="entry name" value="GDHRDH"/>
</dbReference>
<accession>A0A0D7BBE3</accession>
<gene>
    <name evidence="4" type="ORF">CYLTODRAFT_422442</name>
</gene>
<sequence length="329" mass="35715">MIPAFARNARPRRFPLFNLQRRALLSTSLRVSAPRKQSIAPLAPLGVRAALEAAPSISGIKPQPKILEEFKLTDRVAIVSGGNGGLGLEMAMVLCEAGARAVYCVDLQPTPSESFQHVASFVSKMPVPARLEYRTADVTNQEMMWQLGEDIGNAEGRMDICVAAAGILKPNIDCLDYPAATFREVMDVNVNGVMFTAQAAGRQMRRFKTPGSIILIASMSGTVQNRGHQWVSYNTSKSAVLQMGRSMACELAVNGIRVNTISPGHIYTPMTAGYLDKFPELLAHWSDLNPTGRIGRTDEVRGLVAWLASDASTYMTGSDILIDGGHHAW</sequence>
<proteinExistence type="inferred from homology"/>
<dbReference type="PANTHER" id="PTHR43008:SF4">
    <property type="entry name" value="CHAIN DEHYDROGENASE, PUTATIVE (AFU_ORTHOLOGUE AFUA_4G08710)-RELATED"/>
    <property type="match status" value="1"/>
</dbReference>
<comment type="similarity">
    <text evidence="1">Belongs to the short-chain dehydrogenases/reductases (SDR) family.</text>
</comment>
<dbReference type="GO" id="GO:0016616">
    <property type="term" value="F:oxidoreductase activity, acting on the CH-OH group of donors, NAD or NADP as acceptor"/>
    <property type="evidence" value="ECO:0007669"/>
    <property type="project" value="UniProtKB-ARBA"/>
</dbReference>
<keyword evidence="5" id="KW-1185">Reference proteome</keyword>
<dbReference type="Gene3D" id="3.40.50.720">
    <property type="entry name" value="NAD(P)-binding Rossmann-like Domain"/>
    <property type="match status" value="1"/>
</dbReference>
<dbReference type="GO" id="GO:0050664">
    <property type="term" value="F:oxidoreductase activity, acting on NAD(P)H, oxygen as acceptor"/>
    <property type="evidence" value="ECO:0007669"/>
    <property type="project" value="TreeGrafter"/>
</dbReference>
<protein>
    <submittedName>
        <fullName evidence="4">Sorbose reductase sou1</fullName>
    </submittedName>
</protein>
<organism evidence="4 5">
    <name type="scientific">Cylindrobasidium torrendii FP15055 ss-10</name>
    <dbReference type="NCBI Taxonomy" id="1314674"/>
    <lineage>
        <taxon>Eukaryota</taxon>
        <taxon>Fungi</taxon>
        <taxon>Dikarya</taxon>
        <taxon>Basidiomycota</taxon>
        <taxon>Agaricomycotina</taxon>
        <taxon>Agaricomycetes</taxon>
        <taxon>Agaricomycetidae</taxon>
        <taxon>Agaricales</taxon>
        <taxon>Marasmiineae</taxon>
        <taxon>Physalacriaceae</taxon>
        <taxon>Cylindrobasidium</taxon>
    </lineage>
</organism>
<dbReference type="STRING" id="1314674.A0A0D7BBE3"/>
<dbReference type="InterPro" id="IPR002347">
    <property type="entry name" value="SDR_fam"/>
</dbReference>
<evidence type="ECO:0000256" key="2">
    <source>
        <dbReference type="ARBA" id="ARBA00022857"/>
    </source>
</evidence>
<evidence type="ECO:0000256" key="3">
    <source>
        <dbReference type="ARBA" id="ARBA00023002"/>
    </source>
</evidence>
<dbReference type="Pfam" id="PF13561">
    <property type="entry name" value="adh_short_C2"/>
    <property type="match status" value="1"/>
</dbReference>
<dbReference type="InterPro" id="IPR036291">
    <property type="entry name" value="NAD(P)-bd_dom_sf"/>
</dbReference>
<dbReference type="PRINTS" id="PR00080">
    <property type="entry name" value="SDRFAMILY"/>
</dbReference>
<name>A0A0D7BBE3_9AGAR</name>
<reference evidence="4 5" key="1">
    <citation type="journal article" date="2015" name="Fungal Genet. Biol.">
        <title>Evolution of novel wood decay mechanisms in Agaricales revealed by the genome sequences of Fistulina hepatica and Cylindrobasidium torrendii.</title>
        <authorList>
            <person name="Floudas D."/>
            <person name="Held B.W."/>
            <person name="Riley R."/>
            <person name="Nagy L.G."/>
            <person name="Koehler G."/>
            <person name="Ransdell A.S."/>
            <person name="Younus H."/>
            <person name="Chow J."/>
            <person name="Chiniquy J."/>
            <person name="Lipzen A."/>
            <person name="Tritt A."/>
            <person name="Sun H."/>
            <person name="Haridas S."/>
            <person name="LaButti K."/>
            <person name="Ohm R.A."/>
            <person name="Kues U."/>
            <person name="Blanchette R.A."/>
            <person name="Grigoriev I.V."/>
            <person name="Minto R.E."/>
            <person name="Hibbett D.S."/>
        </authorList>
    </citation>
    <scope>NUCLEOTIDE SEQUENCE [LARGE SCALE GENOMIC DNA]</scope>
    <source>
        <strain evidence="4 5">FP15055 ss-10</strain>
    </source>
</reference>
<dbReference type="AlphaFoldDB" id="A0A0D7BBE3"/>
<keyword evidence="3" id="KW-0560">Oxidoreductase</keyword>
<dbReference type="PANTHER" id="PTHR43008">
    <property type="entry name" value="BENZIL REDUCTASE"/>
    <property type="match status" value="1"/>
</dbReference>
<dbReference type="Proteomes" id="UP000054007">
    <property type="component" value="Unassembled WGS sequence"/>
</dbReference>
<dbReference type="SUPFAM" id="SSF51735">
    <property type="entry name" value="NAD(P)-binding Rossmann-fold domains"/>
    <property type="match status" value="1"/>
</dbReference>
<dbReference type="OrthoDB" id="1669814at2759"/>